<dbReference type="GO" id="GO:0016020">
    <property type="term" value="C:membrane"/>
    <property type="evidence" value="ECO:0007669"/>
    <property type="project" value="UniProtKB-SubCell"/>
</dbReference>
<dbReference type="Pfam" id="PF02209">
    <property type="entry name" value="VHP"/>
    <property type="match status" value="1"/>
</dbReference>
<dbReference type="PROSITE" id="PS51089">
    <property type="entry name" value="HP"/>
    <property type="match status" value="1"/>
</dbReference>
<dbReference type="Gene3D" id="3.40.20.10">
    <property type="entry name" value="Severin"/>
    <property type="match status" value="5"/>
</dbReference>
<evidence type="ECO:0000313" key="12">
    <source>
        <dbReference type="EMBL" id="CAL1576474.1"/>
    </source>
</evidence>
<gene>
    <name evidence="12" type="ORF">KC01_LOCUS7906</name>
</gene>
<proteinExistence type="inferred from homology"/>
<keyword evidence="13" id="KW-1185">Reference proteome</keyword>
<dbReference type="Gene3D" id="1.10.950.10">
    <property type="entry name" value="Villin headpiece domain"/>
    <property type="match status" value="1"/>
</dbReference>
<dbReference type="EMBL" id="OZ035834">
    <property type="protein sequence ID" value="CAL1576474.1"/>
    <property type="molecule type" value="Genomic_DNA"/>
</dbReference>
<dbReference type="FunFam" id="1.10.950.10:FF:000003">
    <property type="entry name" value="supervillin isoform X2"/>
    <property type="match status" value="1"/>
</dbReference>
<keyword evidence="4" id="KW-0963">Cytoplasm</keyword>
<keyword evidence="6" id="KW-0472">Membrane</keyword>
<dbReference type="InterPro" id="IPR003128">
    <property type="entry name" value="Villin_headpiece"/>
</dbReference>
<comment type="subcellular location">
    <subcellularLocation>
        <location evidence="2">Cytoplasm</location>
        <location evidence="2">Cytoskeleton</location>
    </subcellularLocation>
    <subcellularLocation>
        <location evidence="1">Membrane</location>
        <topology evidence="1">Peripheral membrane protein</topology>
    </subcellularLocation>
</comment>
<evidence type="ECO:0000256" key="4">
    <source>
        <dbReference type="ARBA" id="ARBA00022490"/>
    </source>
</evidence>
<evidence type="ECO:0000256" key="5">
    <source>
        <dbReference type="ARBA" id="ARBA00022737"/>
    </source>
</evidence>
<evidence type="ECO:0000256" key="1">
    <source>
        <dbReference type="ARBA" id="ARBA00004170"/>
    </source>
</evidence>
<keyword evidence="5" id="KW-0677">Repeat</keyword>
<dbReference type="InterPro" id="IPR036886">
    <property type="entry name" value="Villin_headpiece_dom_sf"/>
</dbReference>
<evidence type="ECO:0000313" key="13">
    <source>
        <dbReference type="Proteomes" id="UP001497482"/>
    </source>
</evidence>
<evidence type="ECO:0000256" key="10">
    <source>
        <dbReference type="SAM" id="SignalP"/>
    </source>
</evidence>
<keyword evidence="7" id="KW-0009">Actin-binding</keyword>
<evidence type="ECO:0000256" key="2">
    <source>
        <dbReference type="ARBA" id="ARBA00004245"/>
    </source>
</evidence>
<dbReference type="GO" id="GO:0051014">
    <property type="term" value="P:actin filament severing"/>
    <property type="evidence" value="ECO:0007669"/>
    <property type="project" value="TreeGrafter"/>
</dbReference>
<organism evidence="12 13">
    <name type="scientific">Knipowitschia caucasica</name>
    <name type="common">Caucasian dwarf goby</name>
    <name type="synonym">Pomatoschistus caucasicus</name>
    <dbReference type="NCBI Taxonomy" id="637954"/>
    <lineage>
        <taxon>Eukaryota</taxon>
        <taxon>Metazoa</taxon>
        <taxon>Chordata</taxon>
        <taxon>Craniata</taxon>
        <taxon>Vertebrata</taxon>
        <taxon>Euteleostomi</taxon>
        <taxon>Actinopterygii</taxon>
        <taxon>Neopterygii</taxon>
        <taxon>Teleostei</taxon>
        <taxon>Neoteleostei</taxon>
        <taxon>Acanthomorphata</taxon>
        <taxon>Gobiaria</taxon>
        <taxon>Gobiiformes</taxon>
        <taxon>Gobioidei</taxon>
        <taxon>Gobiidae</taxon>
        <taxon>Gobiinae</taxon>
        <taxon>Knipowitschia</taxon>
    </lineage>
</organism>
<protein>
    <recommendedName>
        <fullName evidence="11">HP domain-containing protein</fullName>
    </recommendedName>
</protein>
<dbReference type="GO" id="GO:0015629">
    <property type="term" value="C:actin cytoskeleton"/>
    <property type="evidence" value="ECO:0007669"/>
    <property type="project" value="TreeGrafter"/>
</dbReference>
<evidence type="ECO:0000256" key="6">
    <source>
        <dbReference type="ARBA" id="ARBA00023136"/>
    </source>
</evidence>
<dbReference type="AlphaFoldDB" id="A0AAV2JMH3"/>
<dbReference type="Proteomes" id="UP001497482">
    <property type="component" value="Chromosome 12"/>
</dbReference>
<comment type="similarity">
    <text evidence="3">Belongs to the villin/gelsolin family.</text>
</comment>
<dbReference type="GO" id="GO:0008154">
    <property type="term" value="P:actin polymerization or depolymerization"/>
    <property type="evidence" value="ECO:0007669"/>
    <property type="project" value="TreeGrafter"/>
</dbReference>
<accession>A0AAV2JMH3</accession>
<keyword evidence="10" id="KW-0732">Signal</keyword>
<name>A0AAV2JMH3_KNICA</name>
<dbReference type="GO" id="GO:0051016">
    <property type="term" value="P:barbed-end actin filament capping"/>
    <property type="evidence" value="ECO:0007669"/>
    <property type="project" value="TreeGrafter"/>
</dbReference>
<dbReference type="PANTHER" id="PTHR11977:SF86">
    <property type="entry name" value="SUPERVILLIN ISOFORM X1"/>
    <property type="match status" value="1"/>
</dbReference>
<reference evidence="12 13" key="1">
    <citation type="submission" date="2024-04" db="EMBL/GenBank/DDBJ databases">
        <authorList>
            <person name="Waldvogel A.-M."/>
            <person name="Schoenle A."/>
        </authorList>
    </citation>
    <scope>NUCLEOTIDE SEQUENCE [LARGE SCALE GENOMIC DNA]</scope>
</reference>
<feature type="signal peptide" evidence="10">
    <location>
        <begin position="1"/>
        <end position="19"/>
    </location>
</feature>
<dbReference type="SMART" id="SM00262">
    <property type="entry name" value="GEL"/>
    <property type="match status" value="4"/>
</dbReference>
<dbReference type="CDD" id="cd11289">
    <property type="entry name" value="gelsolin_S2_like"/>
    <property type="match status" value="1"/>
</dbReference>
<dbReference type="GO" id="GO:0005737">
    <property type="term" value="C:cytoplasm"/>
    <property type="evidence" value="ECO:0007669"/>
    <property type="project" value="TreeGrafter"/>
</dbReference>
<dbReference type="GO" id="GO:0051015">
    <property type="term" value="F:actin filament binding"/>
    <property type="evidence" value="ECO:0007669"/>
    <property type="project" value="InterPro"/>
</dbReference>
<dbReference type="CDD" id="cd11280">
    <property type="entry name" value="gelsolin_like"/>
    <property type="match status" value="1"/>
</dbReference>
<evidence type="ECO:0000259" key="11">
    <source>
        <dbReference type="PROSITE" id="PS51089"/>
    </source>
</evidence>
<feature type="chain" id="PRO_5043629150" description="HP domain-containing protein" evidence="10">
    <location>
        <begin position="20"/>
        <end position="1240"/>
    </location>
</feature>
<evidence type="ECO:0000256" key="8">
    <source>
        <dbReference type="ARBA" id="ARBA00023212"/>
    </source>
</evidence>
<dbReference type="CDD" id="cd11288">
    <property type="entry name" value="gelsolin_S5_like"/>
    <property type="match status" value="1"/>
</dbReference>
<dbReference type="Pfam" id="PF00626">
    <property type="entry name" value="Gelsolin"/>
    <property type="match status" value="1"/>
</dbReference>
<dbReference type="PANTHER" id="PTHR11977">
    <property type="entry name" value="VILLIN"/>
    <property type="match status" value="1"/>
</dbReference>
<feature type="domain" description="HP" evidence="11">
    <location>
        <begin position="1011"/>
        <end position="1074"/>
    </location>
</feature>
<dbReference type="SUPFAM" id="SSF47050">
    <property type="entry name" value="VHP, Villin headpiece domain"/>
    <property type="match status" value="1"/>
</dbReference>
<keyword evidence="8" id="KW-0206">Cytoskeleton</keyword>
<dbReference type="SMART" id="SM00153">
    <property type="entry name" value="VHP"/>
    <property type="match status" value="1"/>
</dbReference>
<evidence type="ECO:0000256" key="7">
    <source>
        <dbReference type="ARBA" id="ARBA00023203"/>
    </source>
</evidence>
<dbReference type="SUPFAM" id="SSF55753">
    <property type="entry name" value="Actin depolymerizing proteins"/>
    <property type="match status" value="5"/>
</dbReference>
<dbReference type="InterPro" id="IPR029006">
    <property type="entry name" value="ADF-H/Gelsolin-like_dom_sf"/>
</dbReference>
<dbReference type="GO" id="GO:0005546">
    <property type="term" value="F:phosphatidylinositol-4,5-bisphosphate binding"/>
    <property type="evidence" value="ECO:0007669"/>
    <property type="project" value="TreeGrafter"/>
</dbReference>
<dbReference type="CDD" id="cd11293">
    <property type="entry name" value="gelsolin_S4_like"/>
    <property type="match status" value="1"/>
</dbReference>
<evidence type="ECO:0000256" key="3">
    <source>
        <dbReference type="ARBA" id="ARBA00008418"/>
    </source>
</evidence>
<feature type="region of interest" description="Disordered" evidence="9">
    <location>
        <begin position="1086"/>
        <end position="1240"/>
    </location>
</feature>
<dbReference type="InterPro" id="IPR007122">
    <property type="entry name" value="Villin/Gelsolin"/>
</dbReference>
<evidence type="ECO:0000256" key="9">
    <source>
        <dbReference type="SAM" id="MobiDB-lite"/>
    </source>
</evidence>
<sequence length="1240" mass="139066">MVLLFFLLSFPCQDIPCLGAVPVDDLHPWRRKRVAAEVEPQIPPTEMSIQERKQLIREAAWKNQGHGAANDSTQFTVAARMVKKGLASHSALQSAGPTKTKTSCATISKPQEEIKADPDLNLESDEKLDKLESFLGKLNHRGFAPEPTVSVTQLRVKEVMSLEDETFSNFYKHVEELPLGEHVELDQDFDAIFGPHLPKLTSEMVEHKRSVRPVRKVQSSRNPLKSLASRTDIRQEYTESRLNVGLLESQRMKEDKGSSRSGLSEVALAGLASTESFSNVCLRSVNISEHVSNNSAVPYKKLMLLLVKGRRHVQTRLVEPRASSLNSGDCFLLLTPHQCFVWMGEFANIIEKNKASELANFIQSKRDLGCRASQVQVIEEGSMGQGPSDRDFWRTLGGQDTYQGAGTPDEDELYEAAIVETNCVYRLSEDKLVPDDLFWAKIPRCSLLAPTEVLVFDFGSEMYIWHGKEVTLAQRKVAFQLAKHLWNGTFDYSNCDINPLDPGESNSLIPKKGHGRPDWAVFGRLTQHNETTLFKEKFWDWSESSRPLPINMNEQQLRSKEQPLSLPPRAYSAARMLPPHRAPVCSVLDGCNVGRGWGLVEGEEGRSHEVSTLGVEVWHILEFDYSRLPQQSIGQFHEGDAYVLKWKFMVSASVGRWQSLEPVRTCVPGKEKCVYFFWQGRCSTISEKGTSALMTVELDEERGAQVLVQQGKEPPCFLQCFKGGMVVHSGRREEDGDSTHNSWRLYCVRGELVEEGHLLEVSCHCSSLRSRVSMLLLSVTQSLIYLWHGCKTQEHTREVARSAANRIKENCPLETGLHSSSRVTVLECEEGAEPAGFWKALGRRDRKAYDCMLQDPGRFHFTPRLFHLSSSSGDFTAVELLYPAREPQRINPMPFLQDDLYQAQQPGLFLVDNHHEVYLWQGWWPQDSETGSARIRWDQDRKCAMETVLDYCQGKCEQKPPKAYLIHAGLEPLTFTNMFPTWEHREDIAEITEREAEVCQQIILVQEVLARLCQSTYPLSQLLSRPLPEGVDPLRLELYLCEHDFQTALDMSREDFFSLPGWKQVNVKKNKAQLVNKRAAFIHTGPAQDVPAAATRGRSAHDRGPLTKRPSPPAAATQEEAQSSCCSDPGRGPVLLLQRPRKRPSPPAAVTQEEAQSSCCSDPGGGPVLLLQRPKRGPSPPAAVTQEEAQSSCCSDPGRGPVLLLQRPRKRPSPPAAVTQEEAQSSCCSDPGRGPVLLLQ</sequence>
<dbReference type="InterPro" id="IPR007123">
    <property type="entry name" value="Gelsolin-like_dom"/>
</dbReference>